<comment type="subcellular location">
    <subcellularLocation>
        <location evidence="1">Cell membrane</location>
        <topology evidence="1">Multi-pass membrane protein</topology>
    </subcellularLocation>
</comment>
<sequence length="433" mass="49506">MKIPKFIRDNLLLKMTSLNAGVIVIRLFVAFFLQRELTDIVGKAGYAKIGSLRNLLQMLTSITSFGIFNGVVKYVADYKDDSERLQKLFSTAFVFTVLGSVTSFTVLFFGAGFISEHLFYTRDFEYIVKIVAVVAPFIAIQRVFNGIVNGLSDYKKFAKIELVAYLLGATLTLLMLYQYSIDGALLAIALIPVIQVAVMLFIFIKVLREYLHFSNISFKAPYAKSLLAFSLMSFVATVLVSYVEIDIRSMLAKRLSADDAGIWTGMTTLSKNYMVFSGAIFTLYVIPKFTGLKTESGFKKELFNIYKTLLPLFGVGMVVIYFLRFQFIEYIFIDFDEMAPLFKWQLLGDFIKLAALVLLHQFIAKKMVRNFIFTELFSLALFYGLSYLLVDEYGVEGVVIAHFIRYILYFFLVFFLVMRYFKKQKNNPEALKP</sequence>
<feature type="transmembrane region" description="Helical" evidence="6">
    <location>
        <begin position="54"/>
        <end position="76"/>
    </location>
</feature>
<dbReference type="GO" id="GO:0009246">
    <property type="term" value="P:enterobacterial common antigen biosynthetic process"/>
    <property type="evidence" value="ECO:0007669"/>
    <property type="project" value="InterPro"/>
</dbReference>
<feature type="transmembrane region" description="Helical" evidence="6">
    <location>
        <begin position="12"/>
        <end position="34"/>
    </location>
</feature>
<dbReference type="EMBL" id="QVID01000001">
    <property type="protein sequence ID" value="RFN58557.1"/>
    <property type="molecule type" value="Genomic_DNA"/>
</dbReference>
<evidence type="ECO:0000256" key="6">
    <source>
        <dbReference type="SAM" id="Phobius"/>
    </source>
</evidence>
<dbReference type="PANTHER" id="PTHR30250:SF30">
    <property type="entry name" value="LIPID III FLIPPASE"/>
    <property type="match status" value="1"/>
</dbReference>
<evidence type="ECO:0000256" key="5">
    <source>
        <dbReference type="ARBA" id="ARBA00023136"/>
    </source>
</evidence>
<dbReference type="InterPro" id="IPR002797">
    <property type="entry name" value="Polysacc_synth"/>
</dbReference>
<dbReference type="Pfam" id="PF01943">
    <property type="entry name" value="Polysacc_synt"/>
    <property type="match status" value="1"/>
</dbReference>
<keyword evidence="5 6" id="KW-0472">Membrane</keyword>
<accession>A0A3E1Q8T5</accession>
<organism evidence="7 8">
    <name type="scientific">Marixanthomonas ophiurae</name>
    <dbReference type="NCBI Taxonomy" id="387659"/>
    <lineage>
        <taxon>Bacteria</taxon>
        <taxon>Pseudomonadati</taxon>
        <taxon>Bacteroidota</taxon>
        <taxon>Flavobacteriia</taxon>
        <taxon>Flavobacteriales</taxon>
        <taxon>Flavobacteriaceae</taxon>
        <taxon>Marixanthomonas</taxon>
    </lineage>
</organism>
<feature type="transmembrane region" description="Helical" evidence="6">
    <location>
        <begin position="273"/>
        <end position="292"/>
    </location>
</feature>
<feature type="transmembrane region" description="Helical" evidence="6">
    <location>
        <begin position="371"/>
        <end position="390"/>
    </location>
</feature>
<evidence type="ECO:0000256" key="3">
    <source>
        <dbReference type="ARBA" id="ARBA00022692"/>
    </source>
</evidence>
<name>A0A3E1Q8T5_9FLAO</name>
<evidence type="ECO:0000313" key="7">
    <source>
        <dbReference type="EMBL" id="RFN58557.1"/>
    </source>
</evidence>
<dbReference type="InterPro" id="IPR050833">
    <property type="entry name" value="Poly_Biosynth_Transport"/>
</dbReference>
<feature type="transmembrane region" description="Helical" evidence="6">
    <location>
        <begin position="88"/>
        <end position="114"/>
    </location>
</feature>
<keyword evidence="8" id="KW-1185">Reference proteome</keyword>
<evidence type="ECO:0000256" key="1">
    <source>
        <dbReference type="ARBA" id="ARBA00004651"/>
    </source>
</evidence>
<feature type="transmembrane region" description="Helical" evidence="6">
    <location>
        <begin position="185"/>
        <end position="204"/>
    </location>
</feature>
<keyword evidence="3 6" id="KW-0812">Transmembrane</keyword>
<keyword evidence="4 6" id="KW-1133">Transmembrane helix</keyword>
<protein>
    <submittedName>
        <fullName evidence="7">O-antigen translocase</fullName>
    </submittedName>
</protein>
<dbReference type="InterPro" id="IPR044550">
    <property type="entry name" value="WzxE"/>
</dbReference>
<feature type="transmembrane region" description="Helical" evidence="6">
    <location>
        <begin position="304"/>
        <end position="324"/>
    </location>
</feature>
<comment type="caution">
    <text evidence="7">The sequence shown here is derived from an EMBL/GenBank/DDBJ whole genome shotgun (WGS) entry which is preliminary data.</text>
</comment>
<dbReference type="RefSeq" id="WP_117157585.1">
    <property type="nucleotide sequence ID" value="NZ_QVID01000001.1"/>
</dbReference>
<evidence type="ECO:0000256" key="4">
    <source>
        <dbReference type="ARBA" id="ARBA00022989"/>
    </source>
</evidence>
<dbReference type="Proteomes" id="UP000261082">
    <property type="component" value="Unassembled WGS sequence"/>
</dbReference>
<keyword evidence="2" id="KW-1003">Cell membrane</keyword>
<feature type="transmembrane region" description="Helical" evidence="6">
    <location>
        <begin position="344"/>
        <end position="364"/>
    </location>
</feature>
<dbReference type="CDD" id="cd13125">
    <property type="entry name" value="MATE_like_10"/>
    <property type="match status" value="1"/>
</dbReference>
<proteinExistence type="predicted"/>
<gene>
    <name evidence="7" type="ORF">DZ858_00270</name>
</gene>
<feature type="transmembrane region" description="Helical" evidence="6">
    <location>
        <begin position="126"/>
        <end position="148"/>
    </location>
</feature>
<feature type="transmembrane region" description="Helical" evidence="6">
    <location>
        <begin position="402"/>
        <end position="421"/>
    </location>
</feature>
<evidence type="ECO:0000313" key="8">
    <source>
        <dbReference type="Proteomes" id="UP000261082"/>
    </source>
</evidence>
<dbReference type="PANTHER" id="PTHR30250">
    <property type="entry name" value="PST FAMILY PREDICTED COLANIC ACID TRANSPORTER"/>
    <property type="match status" value="1"/>
</dbReference>
<dbReference type="GO" id="GO:0005886">
    <property type="term" value="C:plasma membrane"/>
    <property type="evidence" value="ECO:0007669"/>
    <property type="project" value="UniProtKB-SubCell"/>
</dbReference>
<dbReference type="OrthoDB" id="9769862at2"/>
<feature type="transmembrane region" description="Helical" evidence="6">
    <location>
        <begin position="160"/>
        <end position="179"/>
    </location>
</feature>
<feature type="transmembrane region" description="Helical" evidence="6">
    <location>
        <begin position="225"/>
        <end position="243"/>
    </location>
</feature>
<dbReference type="AlphaFoldDB" id="A0A3E1Q8T5"/>
<reference evidence="7 8" key="1">
    <citation type="journal article" date="2007" name="Int. J. Syst. Evol. Microbiol.">
        <title>Marixanthomonas ophiurae gen. nov., sp. nov., a marine bacterium of the family Flavobacteriaceae isolated from a deep-sea brittle star.</title>
        <authorList>
            <person name="Romanenko L.A."/>
            <person name="Uchino M."/>
            <person name="Frolova G.M."/>
            <person name="Mikhailov V.V."/>
        </authorList>
    </citation>
    <scope>NUCLEOTIDE SEQUENCE [LARGE SCALE GENOMIC DNA]</scope>
    <source>
        <strain evidence="7 8">KMM 3046</strain>
    </source>
</reference>
<evidence type="ECO:0000256" key="2">
    <source>
        <dbReference type="ARBA" id="ARBA00022475"/>
    </source>
</evidence>